<sequence>MQRKKGMEMFKCVAKHKLEIEINLAIGLSVAIVNLIDVINSAVPFLAWGKLLRYSWSDEEICIAGGKRDCTLLQNPLKLSSAYTGVQHSSDLLPVRVLETFAYK</sequence>
<dbReference type="AlphaFoldDB" id="A0A835V8H4"/>
<keyword evidence="1" id="KW-1133">Transmembrane helix</keyword>
<organism evidence="2 3">
    <name type="scientific">Vanilla planifolia</name>
    <name type="common">Vanilla</name>
    <dbReference type="NCBI Taxonomy" id="51239"/>
    <lineage>
        <taxon>Eukaryota</taxon>
        <taxon>Viridiplantae</taxon>
        <taxon>Streptophyta</taxon>
        <taxon>Embryophyta</taxon>
        <taxon>Tracheophyta</taxon>
        <taxon>Spermatophyta</taxon>
        <taxon>Magnoliopsida</taxon>
        <taxon>Liliopsida</taxon>
        <taxon>Asparagales</taxon>
        <taxon>Orchidaceae</taxon>
        <taxon>Vanilloideae</taxon>
        <taxon>Vanilleae</taxon>
        <taxon>Vanilla</taxon>
    </lineage>
</organism>
<dbReference type="Proteomes" id="UP000636800">
    <property type="component" value="Chromosome 2"/>
</dbReference>
<evidence type="ECO:0000256" key="1">
    <source>
        <dbReference type="SAM" id="Phobius"/>
    </source>
</evidence>
<accession>A0A835V8H4</accession>
<proteinExistence type="predicted"/>
<keyword evidence="1" id="KW-0472">Membrane</keyword>
<evidence type="ECO:0000313" key="3">
    <source>
        <dbReference type="Proteomes" id="UP000636800"/>
    </source>
</evidence>
<name>A0A835V8H4_VANPL</name>
<keyword evidence="1" id="KW-0812">Transmembrane</keyword>
<dbReference type="OrthoDB" id="1907033at2759"/>
<keyword evidence="3" id="KW-1185">Reference proteome</keyword>
<comment type="caution">
    <text evidence="2">The sequence shown here is derived from an EMBL/GenBank/DDBJ whole genome shotgun (WGS) entry which is preliminary data.</text>
</comment>
<reference evidence="2 3" key="1">
    <citation type="journal article" date="2020" name="Nat. Food">
        <title>A phased Vanilla planifolia genome enables genetic improvement of flavour and production.</title>
        <authorList>
            <person name="Hasing T."/>
            <person name="Tang H."/>
            <person name="Brym M."/>
            <person name="Khazi F."/>
            <person name="Huang T."/>
            <person name="Chambers A.H."/>
        </authorList>
    </citation>
    <scope>NUCLEOTIDE SEQUENCE [LARGE SCALE GENOMIC DNA]</scope>
    <source>
        <tissue evidence="2">Leaf</tissue>
    </source>
</reference>
<protein>
    <submittedName>
        <fullName evidence="2">Uncharacterized protein</fullName>
    </submittedName>
</protein>
<gene>
    <name evidence="2" type="ORF">HPP92_004822</name>
</gene>
<feature type="transmembrane region" description="Helical" evidence="1">
    <location>
        <begin position="21"/>
        <end position="47"/>
    </location>
</feature>
<dbReference type="EMBL" id="JADCNL010000002">
    <property type="protein sequence ID" value="KAG0491424.1"/>
    <property type="molecule type" value="Genomic_DNA"/>
</dbReference>
<evidence type="ECO:0000313" key="2">
    <source>
        <dbReference type="EMBL" id="KAG0491424.1"/>
    </source>
</evidence>